<accession>A0A0V0YP90</accession>
<keyword evidence="2" id="KW-1185">Reference proteome</keyword>
<name>A0A0V0YP90_9BILA</name>
<dbReference type="Proteomes" id="UP000054783">
    <property type="component" value="Unassembled WGS sequence"/>
</dbReference>
<dbReference type="AlphaFoldDB" id="A0A0V0YP90"/>
<organism evidence="1 2">
    <name type="scientific">Trichinella patagoniensis</name>
    <dbReference type="NCBI Taxonomy" id="990121"/>
    <lineage>
        <taxon>Eukaryota</taxon>
        <taxon>Metazoa</taxon>
        <taxon>Ecdysozoa</taxon>
        <taxon>Nematoda</taxon>
        <taxon>Enoplea</taxon>
        <taxon>Dorylaimia</taxon>
        <taxon>Trichinellida</taxon>
        <taxon>Trichinellidae</taxon>
        <taxon>Trichinella</taxon>
    </lineage>
</organism>
<evidence type="ECO:0000313" key="2">
    <source>
        <dbReference type="Proteomes" id="UP000054783"/>
    </source>
</evidence>
<protein>
    <submittedName>
        <fullName evidence="1">Uncharacterized protein</fullName>
    </submittedName>
</protein>
<reference evidence="1 2" key="1">
    <citation type="submission" date="2015-01" db="EMBL/GenBank/DDBJ databases">
        <title>Evolution of Trichinella species and genotypes.</title>
        <authorList>
            <person name="Korhonen P.K."/>
            <person name="Edoardo P."/>
            <person name="Giuseppe L.R."/>
            <person name="Gasser R.B."/>
        </authorList>
    </citation>
    <scope>NUCLEOTIDE SEQUENCE [LARGE SCALE GENOMIC DNA]</scope>
    <source>
        <strain evidence="1">ISS2496</strain>
    </source>
</reference>
<proteinExistence type="predicted"/>
<evidence type="ECO:0000313" key="1">
    <source>
        <dbReference type="EMBL" id="KRY02165.1"/>
    </source>
</evidence>
<comment type="caution">
    <text evidence="1">The sequence shown here is derived from an EMBL/GenBank/DDBJ whole genome shotgun (WGS) entry which is preliminary data.</text>
</comment>
<gene>
    <name evidence="1" type="ORF">T12_15184</name>
</gene>
<dbReference type="EMBL" id="JYDQ01004149">
    <property type="protein sequence ID" value="KRY02165.1"/>
    <property type="molecule type" value="Genomic_DNA"/>
</dbReference>
<sequence length="40" mass="4247">MTLRKSSAPLLHDSCSLVAQSSVVLGLCTGFRYHLLGIDG</sequence>